<proteinExistence type="predicted"/>
<evidence type="ECO:0000313" key="3">
    <source>
        <dbReference type="EMBL" id="MBB4119550.1"/>
    </source>
</evidence>
<comment type="caution">
    <text evidence="3">The sequence shown here is derived from an EMBL/GenBank/DDBJ whole genome shotgun (WGS) entry which is preliminary data.</text>
</comment>
<dbReference type="InterPro" id="IPR041218">
    <property type="entry name" value="DUF5606"/>
</dbReference>
<dbReference type="InterPro" id="IPR049282">
    <property type="entry name" value="BVU_3817_N_sf"/>
</dbReference>
<accession>A0A840ERF3</accession>
<dbReference type="InterPro" id="IPR049280">
    <property type="entry name" value="DUF6852"/>
</dbReference>
<organism evidence="3 4">
    <name type="scientific">Mesonia hippocampi</name>
    <dbReference type="NCBI Taxonomy" id="1628250"/>
    <lineage>
        <taxon>Bacteria</taxon>
        <taxon>Pseudomonadati</taxon>
        <taxon>Bacteroidota</taxon>
        <taxon>Flavobacteriia</taxon>
        <taxon>Flavobacteriales</taxon>
        <taxon>Flavobacteriaceae</taxon>
        <taxon>Mesonia</taxon>
    </lineage>
</organism>
<dbReference type="Gene3D" id="2.30.30.730">
    <property type="match status" value="1"/>
</dbReference>
<dbReference type="InterPro" id="IPR049281">
    <property type="entry name" value="BVU_3817-like_C_sf"/>
</dbReference>
<evidence type="ECO:0000259" key="1">
    <source>
        <dbReference type="Pfam" id="PF18347"/>
    </source>
</evidence>
<dbReference type="Pfam" id="PF18347">
    <property type="entry name" value="DUF5606"/>
    <property type="match status" value="1"/>
</dbReference>
<dbReference type="EMBL" id="JACIFO010000007">
    <property type="protein sequence ID" value="MBB4119550.1"/>
    <property type="molecule type" value="Genomic_DNA"/>
</dbReference>
<feature type="domain" description="DUF6852" evidence="2">
    <location>
        <begin position="51"/>
        <end position="119"/>
    </location>
</feature>
<dbReference type="RefSeq" id="WP_183477897.1">
    <property type="nucleotide sequence ID" value="NZ_JACIFO010000007.1"/>
</dbReference>
<gene>
    <name evidence="3" type="ORF">GGR32_001852</name>
</gene>
<name>A0A840ERF3_9FLAO</name>
<sequence>MSLQKILSISGKPGLYELKAQTRGGFVAESLADKKKISVNVRHNVSMLSEIAIYTHTEEVPLAEVFQKLADKEEGKESLSHKSSANELTTHFKEVLPDFDEGRVYASDIKKVYQWYNILVNAGVNTFVEETPATEEKPTEE</sequence>
<dbReference type="Pfam" id="PF21186">
    <property type="entry name" value="DUF6852"/>
    <property type="match status" value="1"/>
</dbReference>
<evidence type="ECO:0000259" key="2">
    <source>
        <dbReference type="Pfam" id="PF21186"/>
    </source>
</evidence>
<evidence type="ECO:0000313" key="4">
    <source>
        <dbReference type="Proteomes" id="UP000553034"/>
    </source>
</evidence>
<reference evidence="3 4" key="1">
    <citation type="submission" date="2020-08" db="EMBL/GenBank/DDBJ databases">
        <title>Genomic Encyclopedia of Type Strains, Phase IV (KMG-IV): sequencing the most valuable type-strain genomes for metagenomic binning, comparative biology and taxonomic classification.</title>
        <authorList>
            <person name="Goeker M."/>
        </authorList>
    </citation>
    <scope>NUCLEOTIDE SEQUENCE [LARGE SCALE GENOMIC DNA]</scope>
    <source>
        <strain evidence="3 4">DSM 29568</strain>
    </source>
</reference>
<dbReference type="Proteomes" id="UP000553034">
    <property type="component" value="Unassembled WGS sequence"/>
</dbReference>
<keyword evidence="4" id="KW-1185">Reference proteome</keyword>
<feature type="domain" description="DUF5606" evidence="1">
    <location>
        <begin position="3"/>
        <end position="48"/>
    </location>
</feature>
<dbReference type="Gene3D" id="1.10.10.1650">
    <property type="match status" value="1"/>
</dbReference>
<protein>
    <recommendedName>
        <fullName evidence="5">DUF5606 domain-containing protein</fullName>
    </recommendedName>
</protein>
<dbReference type="AlphaFoldDB" id="A0A840ERF3"/>
<evidence type="ECO:0008006" key="5">
    <source>
        <dbReference type="Google" id="ProtNLM"/>
    </source>
</evidence>